<evidence type="ECO:0000259" key="5">
    <source>
        <dbReference type="PROSITE" id="PS50110"/>
    </source>
</evidence>
<dbReference type="InterPro" id="IPR050956">
    <property type="entry name" value="2C_system_His_kinase"/>
</dbReference>
<keyword evidence="1" id="KW-0597">Phosphoprotein</keyword>
<dbReference type="PROSITE" id="PS50110">
    <property type="entry name" value="RESPONSE_REGULATORY"/>
    <property type="match status" value="1"/>
</dbReference>
<dbReference type="InterPro" id="IPR029016">
    <property type="entry name" value="GAF-like_dom_sf"/>
</dbReference>
<dbReference type="GO" id="GO:0000155">
    <property type="term" value="F:phosphorelay sensor kinase activity"/>
    <property type="evidence" value="ECO:0007669"/>
    <property type="project" value="InterPro"/>
</dbReference>
<evidence type="ECO:0000256" key="1">
    <source>
        <dbReference type="ARBA" id="ARBA00022553"/>
    </source>
</evidence>
<dbReference type="InterPro" id="IPR003594">
    <property type="entry name" value="HATPase_dom"/>
</dbReference>
<keyword evidence="7" id="KW-1185">Reference proteome</keyword>
<feature type="compositionally biased region" description="Polar residues" evidence="3">
    <location>
        <begin position="1115"/>
        <end position="1126"/>
    </location>
</feature>
<evidence type="ECO:0000313" key="7">
    <source>
        <dbReference type="Proteomes" id="UP000256690"/>
    </source>
</evidence>
<comment type="caution">
    <text evidence="6">The sequence shown here is derived from an EMBL/GenBank/DDBJ whole genome shotgun (WGS) entry which is preliminary data.</text>
</comment>
<dbReference type="SUPFAM" id="SSF52172">
    <property type="entry name" value="CheY-like"/>
    <property type="match status" value="1"/>
</dbReference>
<dbReference type="InterPro" id="IPR011006">
    <property type="entry name" value="CheY-like_superfamily"/>
</dbReference>
<dbReference type="Gene3D" id="1.10.287.130">
    <property type="match status" value="1"/>
</dbReference>
<protein>
    <submittedName>
        <fullName evidence="6">Uncharacterized protein</fullName>
    </submittedName>
</protein>
<dbReference type="InterPro" id="IPR036890">
    <property type="entry name" value="HATPase_C_sf"/>
</dbReference>
<dbReference type="EMBL" id="PVWQ01000006">
    <property type="protein sequence ID" value="RDW78986.1"/>
    <property type="molecule type" value="Genomic_DNA"/>
</dbReference>
<dbReference type="PRINTS" id="PR00344">
    <property type="entry name" value="BCTRLSENSOR"/>
</dbReference>
<comment type="caution">
    <text evidence="2">Lacks conserved residue(s) required for the propagation of feature annotation.</text>
</comment>
<feature type="compositionally biased region" description="Polar residues" evidence="3">
    <location>
        <begin position="247"/>
        <end position="256"/>
    </location>
</feature>
<dbReference type="InterPro" id="IPR004358">
    <property type="entry name" value="Sig_transdc_His_kin-like_C"/>
</dbReference>
<gene>
    <name evidence="6" type="ORF">DSM5745_05838</name>
</gene>
<feature type="domain" description="Histidine kinase" evidence="4">
    <location>
        <begin position="602"/>
        <end position="873"/>
    </location>
</feature>
<feature type="compositionally biased region" description="Basic and acidic residues" evidence="3">
    <location>
        <begin position="339"/>
        <end position="348"/>
    </location>
</feature>
<dbReference type="SMART" id="SM00387">
    <property type="entry name" value="HATPase_c"/>
    <property type="match status" value="1"/>
</dbReference>
<evidence type="ECO:0000256" key="2">
    <source>
        <dbReference type="PROSITE-ProRule" id="PRU00169"/>
    </source>
</evidence>
<dbReference type="Gene3D" id="3.30.450.40">
    <property type="match status" value="1"/>
</dbReference>
<dbReference type="PROSITE" id="PS50109">
    <property type="entry name" value="HIS_KIN"/>
    <property type="match status" value="1"/>
</dbReference>
<dbReference type="SMART" id="SM00448">
    <property type="entry name" value="REC"/>
    <property type="match status" value="1"/>
</dbReference>
<dbReference type="InterPro" id="IPR036097">
    <property type="entry name" value="HisK_dim/P_sf"/>
</dbReference>
<dbReference type="SUPFAM" id="SSF55781">
    <property type="entry name" value="GAF domain-like"/>
    <property type="match status" value="1"/>
</dbReference>
<accession>A0A3D8RY92</accession>
<evidence type="ECO:0000256" key="3">
    <source>
        <dbReference type="SAM" id="MobiDB-lite"/>
    </source>
</evidence>
<feature type="compositionally biased region" description="Basic and acidic residues" evidence="3">
    <location>
        <begin position="1078"/>
        <end position="1090"/>
    </location>
</feature>
<dbReference type="Pfam" id="PF00072">
    <property type="entry name" value="Response_reg"/>
    <property type="match status" value="1"/>
</dbReference>
<dbReference type="Proteomes" id="UP000256690">
    <property type="component" value="Unassembled WGS sequence"/>
</dbReference>
<reference evidence="6 7" key="1">
    <citation type="journal article" date="2018" name="IMA Fungus">
        <title>IMA Genome-F 9: Draft genome sequence of Annulohypoxylon stygium, Aspergillus mulundensis, Berkeleyomyces basicola (syn. Thielaviopsis basicola), Ceratocystis smalleyi, two Cercospora beticola strains, Coleophoma cylindrospora, Fusarium fracticaudum, Phialophora cf. hyalina, and Morchella septimelata.</title>
        <authorList>
            <person name="Wingfield B.D."/>
            <person name="Bills G.F."/>
            <person name="Dong Y."/>
            <person name="Huang W."/>
            <person name="Nel W.J."/>
            <person name="Swalarsk-Parry B.S."/>
            <person name="Vaghefi N."/>
            <person name="Wilken P.M."/>
            <person name="An Z."/>
            <person name="de Beer Z.W."/>
            <person name="De Vos L."/>
            <person name="Chen L."/>
            <person name="Duong T.A."/>
            <person name="Gao Y."/>
            <person name="Hammerbacher A."/>
            <person name="Kikkert J.R."/>
            <person name="Li Y."/>
            <person name="Li H."/>
            <person name="Li K."/>
            <person name="Li Q."/>
            <person name="Liu X."/>
            <person name="Ma X."/>
            <person name="Naidoo K."/>
            <person name="Pethybridge S.J."/>
            <person name="Sun J."/>
            <person name="Steenkamp E.T."/>
            <person name="van der Nest M.A."/>
            <person name="van Wyk S."/>
            <person name="Wingfield M.J."/>
            <person name="Xiong C."/>
            <person name="Yue Q."/>
            <person name="Zhang X."/>
        </authorList>
    </citation>
    <scope>NUCLEOTIDE SEQUENCE [LARGE SCALE GENOMIC DNA]</scope>
    <source>
        <strain evidence="6 7">DSM 5745</strain>
    </source>
</reference>
<dbReference type="STRING" id="1810919.A0A3D8RY92"/>
<dbReference type="SUPFAM" id="SSF55874">
    <property type="entry name" value="ATPase domain of HSP90 chaperone/DNA topoisomerase II/histidine kinase"/>
    <property type="match status" value="1"/>
</dbReference>
<dbReference type="InterPro" id="IPR001789">
    <property type="entry name" value="Sig_transdc_resp-reg_receiver"/>
</dbReference>
<dbReference type="PANTHER" id="PTHR43719">
    <property type="entry name" value="TWO-COMPONENT HISTIDINE KINASE"/>
    <property type="match status" value="1"/>
</dbReference>
<dbReference type="Pfam" id="PF00512">
    <property type="entry name" value="HisKA"/>
    <property type="match status" value="1"/>
</dbReference>
<feature type="domain" description="Response regulatory" evidence="5">
    <location>
        <begin position="1133"/>
        <end position="1261"/>
    </location>
</feature>
<dbReference type="Gene3D" id="3.30.565.10">
    <property type="entry name" value="Histidine kinase-like ATPase, C-terminal domain"/>
    <property type="match status" value="1"/>
</dbReference>
<dbReference type="GeneID" id="38116208"/>
<feature type="region of interest" description="Disordered" evidence="3">
    <location>
        <begin position="247"/>
        <end position="348"/>
    </location>
</feature>
<dbReference type="SUPFAM" id="SSF47384">
    <property type="entry name" value="Homodimeric domain of signal transducing histidine kinase"/>
    <property type="match status" value="1"/>
</dbReference>
<sequence length="1267" mass="138904">MSRPGPPPDAQHSMPSFGTTREREFFKYLPPSHRDLPHVGRDTLSSDIKATSSSDLPLTAFAQLGALRLNAQRAMISLFGRHEQFILSEATRTLSLQDDDNFINQDELWLGACTMAYSRSFCMTVADAPASVKPPADRVRVVADLTQDEAYRNHPDVTGYPNIRFLACASIISPKGIVIGAYSIFDDKPRGPLSPDQTKFLADMAVTVMDYLCANRSRNQHLRGERMIVGLGSFLEGKGSLRTSWMDQTEEPTTPDQNDDVEGRVNVQQQEKQRSDDTAAALKNGRSQLPLRLKRPPTLNGQKSFASRDQLRLSSSRSSLRRDASDQPKINRGNGATDAFEKDNGRPISKKEIYSKQINETLSRAANLARESLEVEGVVFFDANYVSHESLVSHEKTDNESSVDGSASEGEIIPPKGCKQSELSRILAENSGEATLNPCRILGFATSHASSVNQETSGDPKIALSESLLGGFLRRHPGGQIFNFGEDGSISSDEPSDNIFKDFTTRGSKKFKRTRKSVLRQDAMALLALAPGSRSIIFWPVWDSHKSRWYAGKFAWTRTPQRVFTFDDEMTFCSTLGNSVMAEIHWLGALLEERAKSDLLAGISHELRSPLHGIFGTVELLNDTAMDALQRGLVHTIASCANTLLGSIDQLLKFAGINDLHLSYNNSSSSNHSSVNLDSDLDIAGIGSDIRVRLDVTVEEIAETVFAGFSFYNTRLPLRSVSGISFDQPRFESSRRGPKLILDIDSTSDWAFATDSDAWRVILTNLVGNTLKYTQEGYILISLKVAPVLPKQNSTRSQSAVTLTVKDTGCGMHPEFLQNGYFNAFSQENDLSPGNGLGASIARRSIASLNGDIQMRSQKNIGTEAVVSLTLDHAEPGLGDNMGRNPLASTIELVRHKTIGILGLGSSETDTVLASSLQNVCGRWLQMDAHLIAPSDMQFRHCEFYIAPYEYLDIDYLEIQPIAPALGAKFTSPVIVICPTPKVVHSLFMASQQRRDSDVLEFIAQPCGPHKLAKVLEICIQRQQQRFAASDHVKQGSVASTTSALDELGKQPPQSNAGLNQKPMIKATNKSAPALRQEGSELTREPDLSPKDSSYYDGSHFQVSSPAVVPPEKSNPAQEQVGHQSLPQEVTPTVLLVDDNDINMKLLVAFMKKLGYNYIVAQNGQEALDSFKENASRISIILMGIDAFTDISMPVMDGLESTRQIRAFEKSVGSCERATIVALTGVAQADVQRDAIGSGMDLFLAKPVQLNTIKNILKNGIQPGKRA</sequence>
<dbReference type="Pfam" id="PF02518">
    <property type="entry name" value="HATPase_c"/>
    <property type="match status" value="1"/>
</dbReference>
<dbReference type="CDD" id="cd00082">
    <property type="entry name" value="HisKA"/>
    <property type="match status" value="1"/>
</dbReference>
<feature type="region of interest" description="Disordered" evidence="3">
    <location>
        <begin position="391"/>
        <end position="416"/>
    </location>
</feature>
<dbReference type="AlphaFoldDB" id="A0A3D8RY92"/>
<evidence type="ECO:0000259" key="4">
    <source>
        <dbReference type="PROSITE" id="PS50109"/>
    </source>
</evidence>
<organism evidence="6 7">
    <name type="scientific">Aspergillus mulundensis</name>
    <dbReference type="NCBI Taxonomy" id="1810919"/>
    <lineage>
        <taxon>Eukaryota</taxon>
        <taxon>Fungi</taxon>
        <taxon>Dikarya</taxon>
        <taxon>Ascomycota</taxon>
        <taxon>Pezizomycotina</taxon>
        <taxon>Eurotiomycetes</taxon>
        <taxon>Eurotiomycetidae</taxon>
        <taxon>Eurotiales</taxon>
        <taxon>Aspergillaceae</taxon>
        <taxon>Aspergillus</taxon>
        <taxon>Aspergillus subgen. Nidulantes</taxon>
    </lineage>
</organism>
<dbReference type="Gene3D" id="3.40.50.2300">
    <property type="match status" value="1"/>
</dbReference>
<dbReference type="OrthoDB" id="303614at2759"/>
<dbReference type="CDD" id="cd17546">
    <property type="entry name" value="REC_hyHK_CKI1_RcsC-like"/>
    <property type="match status" value="1"/>
</dbReference>
<feature type="region of interest" description="Disordered" evidence="3">
    <location>
        <begin position="1071"/>
        <end position="1126"/>
    </location>
</feature>
<dbReference type="InterPro" id="IPR003661">
    <property type="entry name" value="HisK_dim/P_dom"/>
</dbReference>
<dbReference type="RefSeq" id="XP_026603686.1">
    <property type="nucleotide sequence ID" value="XM_026747854.1"/>
</dbReference>
<dbReference type="InterPro" id="IPR005467">
    <property type="entry name" value="His_kinase_dom"/>
</dbReference>
<dbReference type="FunFam" id="3.30.450.40:FF:000083">
    <property type="entry name" value="Sensor histidine kinase/response regulator, putative (AFU_orthologue AFUA_4G00660)"/>
    <property type="match status" value="1"/>
</dbReference>
<dbReference type="PANTHER" id="PTHR43719:SF69">
    <property type="entry name" value="HISTIDINE KINASE G7"/>
    <property type="match status" value="1"/>
</dbReference>
<name>A0A3D8RY92_9EURO</name>
<dbReference type="SMART" id="SM00388">
    <property type="entry name" value="HisKA"/>
    <property type="match status" value="1"/>
</dbReference>
<evidence type="ECO:0000313" key="6">
    <source>
        <dbReference type="EMBL" id="RDW78986.1"/>
    </source>
</evidence>
<proteinExistence type="predicted"/>